<dbReference type="SUPFAM" id="SSF52833">
    <property type="entry name" value="Thioredoxin-like"/>
    <property type="match status" value="1"/>
</dbReference>
<dbReference type="InterPro" id="IPR012336">
    <property type="entry name" value="Thioredoxin-like_fold"/>
</dbReference>
<evidence type="ECO:0000259" key="2">
    <source>
        <dbReference type="Pfam" id="PF13098"/>
    </source>
</evidence>
<feature type="domain" description="Thioredoxin-like fold" evidence="2">
    <location>
        <begin position="43"/>
        <end position="139"/>
    </location>
</feature>
<dbReference type="AlphaFoldDB" id="A0A3P1SKK1"/>
<proteinExistence type="predicted"/>
<gene>
    <name evidence="3" type="ORF">EHS89_16690</name>
</gene>
<evidence type="ECO:0000313" key="4">
    <source>
        <dbReference type="Proteomes" id="UP000267535"/>
    </source>
</evidence>
<organism evidence="3 4">
    <name type="scientific">Amphritea balenae</name>
    <dbReference type="NCBI Taxonomy" id="452629"/>
    <lineage>
        <taxon>Bacteria</taxon>
        <taxon>Pseudomonadati</taxon>
        <taxon>Pseudomonadota</taxon>
        <taxon>Gammaproteobacteria</taxon>
        <taxon>Oceanospirillales</taxon>
        <taxon>Oceanospirillaceae</taxon>
        <taxon>Amphritea</taxon>
    </lineage>
</organism>
<dbReference type="Gene3D" id="3.40.30.10">
    <property type="entry name" value="Glutaredoxin"/>
    <property type="match status" value="1"/>
</dbReference>
<comment type="caution">
    <text evidence="3">The sequence shown here is derived from an EMBL/GenBank/DDBJ whole genome shotgun (WGS) entry which is preliminary data.</text>
</comment>
<dbReference type="InterPro" id="IPR036249">
    <property type="entry name" value="Thioredoxin-like_sf"/>
</dbReference>
<protein>
    <recommendedName>
        <fullName evidence="2">Thioredoxin-like fold domain-containing protein</fullName>
    </recommendedName>
</protein>
<evidence type="ECO:0000256" key="1">
    <source>
        <dbReference type="SAM" id="SignalP"/>
    </source>
</evidence>
<reference evidence="3 4" key="1">
    <citation type="submission" date="2018-11" db="EMBL/GenBank/DDBJ databases">
        <title>The draft genome sequence of Amphritea balenae JAMM 1525T.</title>
        <authorList>
            <person name="Fang Z."/>
            <person name="Zhang Y."/>
            <person name="Han X."/>
        </authorList>
    </citation>
    <scope>NUCLEOTIDE SEQUENCE [LARGE SCALE GENOMIC DNA]</scope>
    <source>
        <strain evidence="3 4">JAMM 1525</strain>
    </source>
</reference>
<dbReference type="EMBL" id="RQXV01000010">
    <property type="protein sequence ID" value="RRC97811.1"/>
    <property type="molecule type" value="Genomic_DNA"/>
</dbReference>
<keyword evidence="1" id="KW-0732">Signal</keyword>
<dbReference type="Pfam" id="PF13098">
    <property type="entry name" value="Thioredoxin_2"/>
    <property type="match status" value="1"/>
</dbReference>
<keyword evidence="4" id="KW-1185">Reference proteome</keyword>
<name>A0A3P1SKK1_9GAMM</name>
<feature type="chain" id="PRO_5018317775" description="Thioredoxin-like fold domain-containing protein" evidence="1">
    <location>
        <begin position="26"/>
        <end position="160"/>
    </location>
</feature>
<dbReference type="RefSeq" id="WP_124927306.1">
    <property type="nucleotide sequence ID" value="NZ_BMOH01000008.1"/>
</dbReference>
<accession>A0A3P1SKK1</accession>
<feature type="signal peptide" evidence="1">
    <location>
        <begin position="1"/>
        <end position="25"/>
    </location>
</feature>
<sequence>MKLPVSFVNYSMAIFWLCLSLSAQASPLPLLEDLQKDQQQAGNRFLLVLISQPDCSYCELVEEEILKPMQISGHYDQRLLFRNLIIHDGQELIDSAGNTVSATRFAHRYDSPLTPTLLFLNPANGEQLIEKMIGISTPEMYGFYVEKAVRKAHKKMLGLK</sequence>
<evidence type="ECO:0000313" key="3">
    <source>
        <dbReference type="EMBL" id="RRC97811.1"/>
    </source>
</evidence>
<dbReference type="Proteomes" id="UP000267535">
    <property type="component" value="Unassembled WGS sequence"/>
</dbReference>
<dbReference type="OrthoDB" id="7066560at2"/>